<dbReference type="InterPro" id="IPR012703">
    <property type="entry name" value="NH2EtPonate_pyrv_transaminase"/>
</dbReference>
<comment type="similarity">
    <text evidence="7">Belongs to the class-V pyridoxal-phosphate-dependent aminotransferase family. PhnW subfamily.</text>
</comment>
<dbReference type="EMBL" id="LR699119">
    <property type="protein sequence ID" value="VVC75692.1"/>
    <property type="molecule type" value="Genomic_DNA"/>
</dbReference>
<comment type="function">
    <text evidence="7">Involved in phosphonate degradation.</text>
</comment>
<dbReference type="KEGG" id="asip:AQUSIP_09820"/>
<dbReference type="HAMAP" id="MF_01376">
    <property type="entry name" value="PhnW_aminotrans_5"/>
    <property type="match status" value="1"/>
</dbReference>
<dbReference type="PIRSF" id="PIRSF000524">
    <property type="entry name" value="SPT"/>
    <property type="match status" value="1"/>
</dbReference>
<evidence type="ECO:0000313" key="11">
    <source>
        <dbReference type="EMBL" id="VVC75692.1"/>
    </source>
</evidence>
<dbReference type="NCBIfam" id="NF010006">
    <property type="entry name" value="PRK13479.1"/>
    <property type="match status" value="1"/>
</dbReference>
<feature type="domain" description="Aminotransferase class V" evidence="10">
    <location>
        <begin position="60"/>
        <end position="310"/>
    </location>
</feature>
<dbReference type="Gene3D" id="3.90.1150.10">
    <property type="entry name" value="Aspartate Aminotransferase, domain 1"/>
    <property type="match status" value="1"/>
</dbReference>
<evidence type="ECO:0000256" key="6">
    <source>
        <dbReference type="ARBA" id="ARBA00049460"/>
    </source>
</evidence>
<dbReference type="InterPro" id="IPR024169">
    <property type="entry name" value="SP_NH2Trfase/AEP_transaminase"/>
</dbReference>
<keyword evidence="4 7" id="KW-0663">Pyridoxal phosphate</keyword>
<dbReference type="NCBIfam" id="TIGR02326">
    <property type="entry name" value="transamin_PhnW"/>
    <property type="match status" value="1"/>
</dbReference>
<dbReference type="NCBIfam" id="TIGR03301">
    <property type="entry name" value="PhnW-AepZ"/>
    <property type="match status" value="1"/>
</dbReference>
<dbReference type="Pfam" id="PF00266">
    <property type="entry name" value="Aminotran_5"/>
    <property type="match status" value="1"/>
</dbReference>
<dbReference type="Proteomes" id="UP000324194">
    <property type="component" value="Chromosome 1"/>
</dbReference>
<name>A0A5E4PGT9_9COXI</name>
<accession>A0A5E4PGT9</accession>
<comment type="subunit">
    <text evidence="7">Homodimer.</text>
</comment>
<dbReference type="GO" id="GO:0047304">
    <property type="term" value="F:2-aminoethylphosphonate-pyruvate transaminase activity"/>
    <property type="evidence" value="ECO:0007669"/>
    <property type="project" value="UniProtKB-UniRule"/>
</dbReference>
<dbReference type="SUPFAM" id="SSF53383">
    <property type="entry name" value="PLP-dependent transferases"/>
    <property type="match status" value="1"/>
</dbReference>
<dbReference type="InterPro" id="IPR000192">
    <property type="entry name" value="Aminotrans_V_dom"/>
</dbReference>
<gene>
    <name evidence="7 11" type="primary">phnW</name>
    <name evidence="11" type="ORF">AQUSIP_09820</name>
</gene>
<reference evidence="11 12" key="1">
    <citation type="submission" date="2019-08" db="EMBL/GenBank/DDBJ databases">
        <authorList>
            <person name="Guy L."/>
        </authorList>
    </citation>
    <scope>NUCLEOTIDE SEQUENCE [LARGE SCALE GENOMIC DNA]</scope>
    <source>
        <strain evidence="11 12">SGT-108</strain>
    </source>
</reference>
<evidence type="ECO:0000256" key="1">
    <source>
        <dbReference type="ARBA" id="ARBA00001933"/>
    </source>
</evidence>
<evidence type="ECO:0000256" key="9">
    <source>
        <dbReference type="PIRSR" id="PIRSR000524-50"/>
    </source>
</evidence>
<dbReference type="OrthoDB" id="9766472at2"/>
<evidence type="ECO:0000256" key="2">
    <source>
        <dbReference type="ARBA" id="ARBA00022576"/>
    </source>
</evidence>
<keyword evidence="3 7" id="KW-0808">Transferase</keyword>
<dbReference type="InterPro" id="IPR015424">
    <property type="entry name" value="PyrdxlP-dep_Trfase"/>
</dbReference>
<evidence type="ECO:0000256" key="7">
    <source>
        <dbReference type="HAMAP-Rule" id="MF_01376"/>
    </source>
</evidence>
<evidence type="ECO:0000256" key="8">
    <source>
        <dbReference type="PIRSR" id="PIRSR000524-1"/>
    </source>
</evidence>
<dbReference type="Gene3D" id="3.40.640.10">
    <property type="entry name" value="Type I PLP-dependent aspartate aminotransferase-like (Major domain)"/>
    <property type="match status" value="1"/>
</dbReference>
<feature type="modified residue" description="N6-(pyridoxal phosphate)lysine" evidence="7 9">
    <location>
        <position position="199"/>
    </location>
</feature>
<evidence type="ECO:0000313" key="12">
    <source>
        <dbReference type="Proteomes" id="UP000324194"/>
    </source>
</evidence>
<feature type="binding site" evidence="8">
    <location>
        <position position="351"/>
    </location>
    <ligand>
        <name>substrate</name>
    </ligand>
</feature>
<dbReference type="GO" id="GO:0019700">
    <property type="term" value="P:organic phosphonate catabolic process"/>
    <property type="evidence" value="ECO:0007669"/>
    <property type="project" value="UniProtKB-UniRule"/>
</dbReference>
<comment type="catalytic activity">
    <reaction evidence="6 7">
        <text>(2-aminoethyl)phosphonate + pyruvate = phosphonoacetaldehyde + L-alanine</text>
        <dbReference type="Rhea" id="RHEA:17021"/>
        <dbReference type="ChEBI" id="CHEBI:15361"/>
        <dbReference type="ChEBI" id="CHEBI:57418"/>
        <dbReference type="ChEBI" id="CHEBI:57972"/>
        <dbReference type="ChEBI" id="CHEBI:58383"/>
        <dbReference type="EC" id="2.6.1.37"/>
    </reaction>
</comment>
<dbReference type="InterPro" id="IPR015422">
    <property type="entry name" value="PyrdxlP-dep_Trfase_small"/>
</dbReference>
<keyword evidence="2 7" id="KW-0032">Aminotransferase</keyword>
<evidence type="ECO:0000256" key="3">
    <source>
        <dbReference type="ARBA" id="ARBA00022679"/>
    </source>
</evidence>
<evidence type="ECO:0000256" key="5">
    <source>
        <dbReference type="ARBA" id="ARBA00023317"/>
    </source>
</evidence>
<comment type="cofactor">
    <cofactor evidence="1 7 9">
        <name>pyridoxal 5'-phosphate</name>
        <dbReference type="ChEBI" id="CHEBI:597326"/>
    </cofactor>
</comment>
<sequence length="378" mass="42461">MQHEEIQNPYILLTPGPLSTSPTVRAAMRFDSCTWDEDYKGVVMEIRARLLAAAGCDPSSHTTVLMQGSGTFGVESVLGSSVNKSRHHILILQNGVYGRRMTDIAKVLSLPHTVYEAPENTSFDSTVVHQILENNPSITHVAMVHCETTTGILNDLDTVSDLARQHGKYFIVDAMSSFAGMEIDVTRLNMDFLISSANKCIQGVPGFSFVICKRETLNHLCRDNSKSLSLDLFAQWKEMEADPGKWRYTSPTHAVLAFRQALAELEQEGGVRARAVRYRENQALLSAGMTELGFETYIDQALQSPIITTFLEPDRIPQTTRKFEFAGFYQYLKERGFVIYPGKVANRSSFRIGSIGHLFPSDVLRFVEQVRRYIAQHR</sequence>
<evidence type="ECO:0000256" key="4">
    <source>
        <dbReference type="ARBA" id="ARBA00022898"/>
    </source>
</evidence>
<organism evidence="11 12">
    <name type="scientific">Aquicella siphonis</name>
    <dbReference type="NCBI Taxonomy" id="254247"/>
    <lineage>
        <taxon>Bacteria</taxon>
        <taxon>Pseudomonadati</taxon>
        <taxon>Pseudomonadota</taxon>
        <taxon>Gammaproteobacteria</taxon>
        <taxon>Legionellales</taxon>
        <taxon>Coxiellaceae</taxon>
        <taxon>Aquicella</taxon>
    </lineage>
</organism>
<dbReference type="PANTHER" id="PTHR42778:SF1">
    <property type="entry name" value="2-AMINOETHYLPHOSPHONATE--PYRUVATE TRANSAMINASE"/>
    <property type="match status" value="1"/>
</dbReference>
<keyword evidence="12" id="KW-1185">Reference proteome</keyword>
<protein>
    <recommendedName>
        <fullName evidence="7">2-aminoethylphosphonate--pyruvate transaminase</fullName>
        <ecNumber evidence="7">2.6.1.37</ecNumber>
    </recommendedName>
    <alternativeName>
        <fullName evidence="7">2-aminoethylphosphonate aminotransferase</fullName>
    </alternativeName>
    <alternativeName>
        <fullName evidence="7">AEP transaminase</fullName>
        <shortName evidence="7">AEPT</shortName>
    </alternativeName>
</protein>
<dbReference type="InterPro" id="IPR015421">
    <property type="entry name" value="PyrdxlP-dep_Trfase_major"/>
</dbReference>
<dbReference type="PANTHER" id="PTHR42778">
    <property type="entry name" value="2-AMINOETHYLPHOSPHONATE--PYRUVATE TRANSAMINASE"/>
    <property type="match status" value="1"/>
</dbReference>
<dbReference type="EC" id="2.6.1.37" evidence="7"/>
<dbReference type="AlphaFoldDB" id="A0A5E4PGT9"/>
<proteinExistence type="inferred from homology"/>
<keyword evidence="5 7" id="KW-0670">Pyruvate</keyword>
<dbReference type="RefSeq" id="WP_148338977.1">
    <property type="nucleotide sequence ID" value="NZ_LR699119.1"/>
</dbReference>
<evidence type="ECO:0000259" key="10">
    <source>
        <dbReference type="Pfam" id="PF00266"/>
    </source>
</evidence>